<comment type="catalytic activity">
    <reaction evidence="1">
        <text>S-ubiquitinyl-[E2 ubiquitin-conjugating enzyme]-L-cysteine + [acceptor protein]-L-lysine = [E2 ubiquitin-conjugating enzyme]-L-cysteine + N(6)-ubiquitinyl-[acceptor protein]-L-lysine.</text>
        <dbReference type="EC" id="2.3.2.27"/>
    </reaction>
</comment>
<evidence type="ECO:0000256" key="4">
    <source>
        <dbReference type="ARBA" id="ARBA00004906"/>
    </source>
</evidence>
<dbReference type="GO" id="GO:0000209">
    <property type="term" value="P:protein polyubiquitination"/>
    <property type="evidence" value="ECO:0007669"/>
    <property type="project" value="TreeGrafter"/>
</dbReference>
<dbReference type="GO" id="GO:0006511">
    <property type="term" value="P:ubiquitin-dependent protein catabolic process"/>
    <property type="evidence" value="ECO:0007669"/>
    <property type="project" value="InterPro"/>
</dbReference>
<dbReference type="Proteomes" id="UP000190831">
    <property type="component" value="Chromosome B"/>
</dbReference>
<dbReference type="Gene3D" id="3.30.40.10">
    <property type="entry name" value="Zinc/RING finger domain, C3HC4 (zinc finger)"/>
    <property type="match status" value="1"/>
</dbReference>
<dbReference type="InterPro" id="IPR045132">
    <property type="entry name" value="UBE4"/>
</dbReference>
<accession>A0A1G4M7Q4</accession>
<dbReference type="Pfam" id="PF10408">
    <property type="entry name" value="Ufd2P_core"/>
    <property type="match status" value="1"/>
</dbReference>
<dbReference type="GO" id="GO:0000151">
    <property type="term" value="C:ubiquitin ligase complex"/>
    <property type="evidence" value="ECO:0007669"/>
    <property type="project" value="InterPro"/>
</dbReference>
<dbReference type="SUPFAM" id="SSF57850">
    <property type="entry name" value="RING/U-box"/>
    <property type="match status" value="1"/>
</dbReference>
<comment type="pathway">
    <text evidence="4">Protein modification; protein ubiquitination.</text>
</comment>
<dbReference type="PANTHER" id="PTHR13931">
    <property type="entry name" value="UBIQUITINATION FACTOR E4"/>
    <property type="match status" value="1"/>
</dbReference>
<dbReference type="PANTHER" id="PTHR13931:SF2">
    <property type="entry name" value="UBIQUITIN CONJUGATION FACTOR E4 B"/>
    <property type="match status" value="1"/>
</dbReference>
<feature type="domain" description="U-box" evidence="11">
    <location>
        <begin position="874"/>
        <end position="948"/>
    </location>
</feature>
<evidence type="ECO:0000259" key="11">
    <source>
        <dbReference type="PROSITE" id="PS51698"/>
    </source>
</evidence>
<gene>
    <name evidence="12" type="ORF">LAFE_0B03554G</name>
</gene>
<evidence type="ECO:0000313" key="12">
    <source>
        <dbReference type="EMBL" id="SCV99835.1"/>
    </source>
</evidence>
<comment type="subcellular location">
    <subcellularLocation>
        <location evidence="3">Cytoplasm</location>
    </subcellularLocation>
    <subcellularLocation>
        <location evidence="2">Nucleus</location>
    </subcellularLocation>
</comment>
<keyword evidence="9" id="KW-0833">Ubl conjugation pathway</keyword>
<keyword evidence="10" id="KW-0539">Nucleus</keyword>
<dbReference type="GO" id="GO:0005737">
    <property type="term" value="C:cytoplasm"/>
    <property type="evidence" value="ECO:0007669"/>
    <property type="project" value="UniProtKB-SubCell"/>
</dbReference>
<dbReference type="AlphaFoldDB" id="A0A1G4M7Q4"/>
<evidence type="ECO:0000256" key="2">
    <source>
        <dbReference type="ARBA" id="ARBA00004123"/>
    </source>
</evidence>
<dbReference type="InterPro" id="IPR013083">
    <property type="entry name" value="Znf_RING/FYVE/PHD"/>
</dbReference>
<dbReference type="STRING" id="4955.A0A1G4M7Q4"/>
<reference evidence="13" key="1">
    <citation type="submission" date="2016-03" db="EMBL/GenBank/DDBJ databases">
        <authorList>
            <person name="Devillers H."/>
        </authorList>
    </citation>
    <scope>NUCLEOTIDE SEQUENCE [LARGE SCALE GENOMIC DNA]</scope>
</reference>
<evidence type="ECO:0000256" key="1">
    <source>
        <dbReference type="ARBA" id="ARBA00000900"/>
    </source>
</evidence>
<dbReference type="GO" id="GO:0036503">
    <property type="term" value="P:ERAD pathway"/>
    <property type="evidence" value="ECO:0007669"/>
    <property type="project" value="InterPro"/>
</dbReference>
<dbReference type="UniPathway" id="UPA00143"/>
<dbReference type="EMBL" id="LT598489">
    <property type="protein sequence ID" value="SCV99835.1"/>
    <property type="molecule type" value="Genomic_DNA"/>
</dbReference>
<organism evidence="12 13">
    <name type="scientific">Lachancea fermentati</name>
    <name type="common">Zygosaccharomyces fermentati</name>
    <dbReference type="NCBI Taxonomy" id="4955"/>
    <lineage>
        <taxon>Eukaryota</taxon>
        <taxon>Fungi</taxon>
        <taxon>Dikarya</taxon>
        <taxon>Ascomycota</taxon>
        <taxon>Saccharomycotina</taxon>
        <taxon>Saccharomycetes</taxon>
        <taxon>Saccharomycetales</taxon>
        <taxon>Saccharomycetaceae</taxon>
        <taxon>Lachancea</taxon>
    </lineage>
</organism>
<dbReference type="SMART" id="SM00504">
    <property type="entry name" value="Ubox"/>
    <property type="match status" value="1"/>
</dbReference>
<dbReference type="Pfam" id="PF04564">
    <property type="entry name" value="U-box"/>
    <property type="match status" value="1"/>
</dbReference>
<dbReference type="OrthoDB" id="20295at2759"/>
<sequence>MSILEDILRVTTSQDANKDYSVLPSDFEAPLGVDQVDSVLLYQLVENPSLGQPAIRYLKDCFQRIQQQKRLSKKVSQDLGLLQEMDRLVVGYGLVIFQVEEFTQGENNFITYIKDVVRSIDDYTDFFNNLILRAIKEDSLFEFVNNFFGSLRLYVTSLKLFDLNDSSVYTSVLTCFEMFVSHKPVAAIFTQIDGFFASHDIKPNEFEKSTLLGPILTLSPLNPNVALRNYGDNLERTQQQTNMVHESLQAEHKVVLERLFFIIDKIVRGSAESRNGLLTYFAHIVNKNHLRRGDHANSNKLASNAFVTNITLLLVRFSQPFLDISYTKLDKIDVNYFNNLNLFIDLSQETRMNSDFKEADEFYDRNKKSEDCRPNFISDCFFLTLTYLHYGLGGTVLYDEKITPQLKRMKQEIDRIKRAAQSQDMFARFAAMQLPSLEKTLQITRSLKQALQGFFSHRELQLEIFDFVSGASTFLIRVIDPNHEYPFKQIKLPLIPDQVGVENVDNAEYLRENAPIPFKYYPEYILEGLINYSQYITKYVMSPLFRNTRLHSFIELATVVLRCPELVSNPHLKGKLVQVLSIGALPMRDDSPGFMMDVFENNELVRSHLLYALLDFYVIVEKTGSSSQFYDKFNSRYSISIVLEEVYKIPEYRNQIIWQANNNADFFVRFVARMLNDLTFLLDEGLSNLAEVHNIQNELENRARGLQPRREENDQELQSKLVAAERQARSSCGLAEKSIILFDIFTKDIPRAFVTPEIVDRLAGMLDYNLGSLVGPKCGELKVKDPQKYSFDPKSLLKYLSTVYINLSDEPEFISAVARDGRSFHKSMFDRAIHILGTRTGLASDEFCCKLMQFARDAEDQRIAEEEEDLEMGDAPDEFLDPLMFTIMKDPVILPASKVTIDRSTIKAHLLSDSTDPFNRMPLKLEDVIPNVELKQRIEDYKSAKKQRKIED</sequence>
<proteinExistence type="inferred from homology"/>
<evidence type="ECO:0000313" key="13">
    <source>
        <dbReference type="Proteomes" id="UP000190831"/>
    </source>
</evidence>
<evidence type="ECO:0000256" key="9">
    <source>
        <dbReference type="ARBA" id="ARBA00022786"/>
    </source>
</evidence>
<keyword evidence="13" id="KW-1185">Reference proteome</keyword>
<evidence type="ECO:0000256" key="6">
    <source>
        <dbReference type="ARBA" id="ARBA00012483"/>
    </source>
</evidence>
<dbReference type="PROSITE" id="PS51698">
    <property type="entry name" value="U_BOX"/>
    <property type="match status" value="1"/>
</dbReference>
<dbReference type="CDD" id="cd16657">
    <property type="entry name" value="RING-Ubox_UBE4A"/>
    <property type="match status" value="1"/>
</dbReference>
<dbReference type="InterPro" id="IPR003613">
    <property type="entry name" value="Ubox_domain"/>
</dbReference>
<protein>
    <recommendedName>
        <fullName evidence="6">RING-type E3 ubiquitin transferase</fullName>
        <ecNumber evidence="6">2.3.2.27</ecNumber>
    </recommendedName>
</protein>
<dbReference type="OMA" id="SNAFMTN"/>
<name>A0A1G4M7Q4_LACFM</name>
<evidence type="ECO:0000256" key="10">
    <source>
        <dbReference type="ARBA" id="ARBA00023242"/>
    </source>
</evidence>
<dbReference type="InterPro" id="IPR019474">
    <property type="entry name" value="Ub_conjug_fac_E4_core"/>
</dbReference>
<dbReference type="GO" id="GO:0005634">
    <property type="term" value="C:nucleus"/>
    <property type="evidence" value="ECO:0007669"/>
    <property type="project" value="UniProtKB-SubCell"/>
</dbReference>
<evidence type="ECO:0000256" key="7">
    <source>
        <dbReference type="ARBA" id="ARBA00022490"/>
    </source>
</evidence>
<evidence type="ECO:0000256" key="3">
    <source>
        <dbReference type="ARBA" id="ARBA00004496"/>
    </source>
</evidence>
<keyword evidence="7" id="KW-0963">Cytoplasm</keyword>
<keyword evidence="8" id="KW-0808">Transferase</keyword>
<evidence type="ECO:0000256" key="5">
    <source>
        <dbReference type="ARBA" id="ARBA00007434"/>
    </source>
</evidence>
<dbReference type="GO" id="GO:0034450">
    <property type="term" value="F:ubiquitin-ubiquitin ligase activity"/>
    <property type="evidence" value="ECO:0007669"/>
    <property type="project" value="InterPro"/>
</dbReference>
<dbReference type="FunFam" id="3.30.40.10:FF:000055">
    <property type="entry name" value="Ubiquitin conjugation factor e4 a"/>
    <property type="match status" value="1"/>
</dbReference>
<comment type="similarity">
    <text evidence="5">Belongs to the ubiquitin conjugation factor E4 family.</text>
</comment>
<evidence type="ECO:0000256" key="8">
    <source>
        <dbReference type="ARBA" id="ARBA00022679"/>
    </source>
</evidence>
<dbReference type="EC" id="2.3.2.27" evidence="6"/>